<dbReference type="SUPFAM" id="SSF56784">
    <property type="entry name" value="HAD-like"/>
    <property type="match status" value="1"/>
</dbReference>
<accession>A0A9D2DCR5</accession>
<dbReference type="CDD" id="cd02603">
    <property type="entry name" value="HAD_sEH-N_like"/>
    <property type="match status" value="1"/>
</dbReference>
<evidence type="ECO:0000313" key="1">
    <source>
        <dbReference type="EMBL" id="HIZ14479.1"/>
    </source>
</evidence>
<gene>
    <name evidence="1" type="ORF">H9816_00990</name>
</gene>
<dbReference type="NCBIfam" id="TIGR01509">
    <property type="entry name" value="HAD-SF-IA-v3"/>
    <property type="match status" value="1"/>
</dbReference>
<dbReference type="AlphaFoldDB" id="A0A9D2DCR5"/>
<dbReference type="PRINTS" id="PR00413">
    <property type="entry name" value="HADHALOGNASE"/>
</dbReference>
<reference evidence="1" key="1">
    <citation type="journal article" date="2021" name="PeerJ">
        <title>Extensive microbial diversity within the chicken gut microbiome revealed by metagenomics and culture.</title>
        <authorList>
            <person name="Gilroy R."/>
            <person name="Ravi A."/>
            <person name="Getino M."/>
            <person name="Pursley I."/>
            <person name="Horton D.L."/>
            <person name="Alikhan N.F."/>
            <person name="Baker D."/>
            <person name="Gharbi K."/>
            <person name="Hall N."/>
            <person name="Watson M."/>
            <person name="Adriaenssens E.M."/>
            <person name="Foster-Nyarko E."/>
            <person name="Jarju S."/>
            <person name="Secka A."/>
            <person name="Antonio M."/>
            <person name="Oren A."/>
            <person name="Chaudhuri R.R."/>
            <person name="La Ragione R."/>
            <person name="Hildebrand F."/>
            <person name="Pallen M.J."/>
        </authorList>
    </citation>
    <scope>NUCLEOTIDE SEQUENCE</scope>
    <source>
        <strain evidence="1">ChiHjej11B10-19426</strain>
    </source>
</reference>
<dbReference type="Gene3D" id="3.40.50.1000">
    <property type="entry name" value="HAD superfamily/HAD-like"/>
    <property type="match status" value="1"/>
</dbReference>
<reference evidence="1" key="2">
    <citation type="submission" date="2021-04" db="EMBL/GenBank/DDBJ databases">
        <authorList>
            <person name="Gilroy R."/>
        </authorList>
    </citation>
    <scope>NUCLEOTIDE SEQUENCE</scope>
    <source>
        <strain evidence="1">ChiHjej11B10-19426</strain>
    </source>
</reference>
<dbReference type="SFLD" id="SFLDS00003">
    <property type="entry name" value="Haloacid_Dehalogenase"/>
    <property type="match status" value="1"/>
</dbReference>
<evidence type="ECO:0000313" key="2">
    <source>
        <dbReference type="Proteomes" id="UP000824014"/>
    </source>
</evidence>
<sequence>MAQEEKIRNVVFDLGGVVIGRGYDRAGGGLDEFGFLQGDRPFPDYWRRYDLGTASRAEVVRAVADEHGLSLEQAAARLDRLMALFDPFDETVELIGELDEAGYGLYVLSNMPEEFMTYVERLDVLRHFDGLVISSRVHLAKPDPRIFALLGERYGVVPGQTLFVDDKPSNTEAAARLGFRTCTFRPDGAGCDAVRRQLGLVSGEEER</sequence>
<dbReference type="SFLD" id="SFLDG01129">
    <property type="entry name" value="C1.5:_HAD__Beta-PGM__Phosphata"/>
    <property type="match status" value="1"/>
</dbReference>
<organism evidence="1 2">
    <name type="scientific">Candidatus Tidjanibacter faecipullorum</name>
    <dbReference type="NCBI Taxonomy" id="2838766"/>
    <lineage>
        <taxon>Bacteria</taxon>
        <taxon>Pseudomonadati</taxon>
        <taxon>Bacteroidota</taxon>
        <taxon>Bacteroidia</taxon>
        <taxon>Bacteroidales</taxon>
        <taxon>Rikenellaceae</taxon>
        <taxon>Tidjanibacter</taxon>
    </lineage>
</organism>
<dbReference type="InterPro" id="IPR023214">
    <property type="entry name" value="HAD_sf"/>
</dbReference>
<dbReference type="Proteomes" id="UP000824014">
    <property type="component" value="Unassembled WGS sequence"/>
</dbReference>
<dbReference type="NCBIfam" id="TIGR01549">
    <property type="entry name" value="HAD-SF-IA-v1"/>
    <property type="match status" value="1"/>
</dbReference>
<protein>
    <submittedName>
        <fullName evidence="1">HAD family phosphatase</fullName>
    </submittedName>
</protein>
<dbReference type="Pfam" id="PF00702">
    <property type="entry name" value="Hydrolase"/>
    <property type="match status" value="1"/>
</dbReference>
<dbReference type="PANTHER" id="PTHR43611:SF3">
    <property type="entry name" value="FLAVIN MONONUCLEOTIDE HYDROLASE 1, CHLOROPLATIC"/>
    <property type="match status" value="1"/>
</dbReference>
<dbReference type="InterPro" id="IPR023198">
    <property type="entry name" value="PGP-like_dom2"/>
</dbReference>
<dbReference type="Gene3D" id="1.10.150.240">
    <property type="entry name" value="Putative phosphatase, domain 2"/>
    <property type="match status" value="1"/>
</dbReference>
<proteinExistence type="predicted"/>
<dbReference type="InterPro" id="IPR036412">
    <property type="entry name" value="HAD-like_sf"/>
</dbReference>
<dbReference type="EMBL" id="DXCC01000004">
    <property type="protein sequence ID" value="HIZ14479.1"/>
    <property type="molecule type" value="Genomic_DNA"/>
</dbReference>
<name>A0A9D2DCR5_9BACT</name>
<dbReference type="InterPro" id="IPR006439">
    <property type="entry name" value="HAD-SF_hydro_IA"/>
</dbReference>
<dbReference type="PANTHER" id="PTHR43611">
    <property type="entry name" value="ALPHA-D-GLUCOSE 1-PHOSPHATE PHOSPHATASE"/>
    <property type="match status" value="1"/>
</dbReference>
<comment type="caution">
    <text evidence="1">The sequence shown here is derived from an EMBL/GenBank/DDBJ whole genome shotgun (WGS) entry which is preliminary data.</text>
</comment>